<sequence length="67" mass="7686">MKKLRKAVAKFIKESCTVSHDSEGNVTIVVLSKNPFFIPAWDMLSTEDQFGILEEYCEIKVHSVRIK</sequence>
<accession>A0A8S5RD73</accession>
<proteinExistence type="predicted"/>
<reference evidence="1" key="1">
    <citation type="journal article" date="2021" name="Proc. Natl. Acad. Sci. U.S.A.">
        <title>A Catalog of Tens of Thousands of Viruses from Human Metagenomes Reveals Hidden Associations with Chronic Diseases.</title>
        <authorList>
            <person name="Tisza M.J."/>
            <person name="Buck C.B."/>
        </authorList>
    </citation>
    <scope>NUCLEOTIDE SEQUENCE</scope>
    <source>
        <strain evidence="1">CtPYc18</strain>
    </source>
</reference>
<protein>
    <submittedName>
        <fullName evidence="1">Uncharacterized protein</fullName>
    </submittedName>
</protein>
<evidence type="ECO:0000313" key="1">
    <source>
        <dbReference type="EMBL" id="DAE29013.1"/>
    </source>
</evidence>
<name>A0A8S5RD73_9VIRU</name>
<dbReference type="EMBL" id="BK059092">
    <property type="protein sequence ID" value="DAE29013.1"/>
    <property type="molecule type" value="Genomic_DNA"/>
</dbReference>
<organism evidence="1">
    <name type="scientific">virus sp. ctPYc18</name>
    <dbReference type="NCBI Taxonomy" id="2828251"/>
    <lineage>
        <taxon>Viruses</taxon>
    </lineage>
</organism>